<dbReference type="AlphaFoldDB" id="A0A196SEQ6"/>
<feature type="compositionally biased region" description="Basic and acidic residues" evidence="1">
    <location>
        <begin position="62"/>
        <end position="76"/>
    </location>
</feature>
<name>A0A196SEQ6_BLAHN</name>
<keyword evidence="4" id="KW-1185">Reference proteome</keyword>
<gene>
    <name evidence="3" type="ORF">AV274_3772</name>
</gene>
<sequence length="586" mass="66221">MMISSSTPGEMEAYDIINEDSNKVIKPSTVIGVFQTNVVRLLLKEKGQQNQPAVVKKTPVKSTEKKSPVKAEEKTPKKADELMLINIGIMNEQGERKQLKVNPCSKVKYILQKYLQQIEGDNYDEDDLDLFCLVKRGEFEPLPMEKNLKKLDIKDGDELIVYDNEALEQLQKSQNSTIITIIPEKGDSIKLIMKDEETMKDATRKALQQIKGNTFKEAFCTLYSLVPEDEDARYEDDYLIRDCKRNNTVRFNLVKGRAMNVIAWNQRSMAASERIQLSVKIHDHELSLTVGDNMPAVNLKGLIARKCKENQWDVNEDAMIILFNGKELDDDSTLYDCGLRKGSVIVCQTEEEKPTVSEVKLTLVNLASGEKTVVNLQESTPNDITRFACNWAGKSFQCKVIGEDGKILSNKTDISKPTLNLIVIPLSLEMPLGFKLHGVFCKSIPESFFADPKKELNAVIDNIKLNWTTTSSVFNMLEDVDTKKEGLSELGSVAISIRSGKGSKEDCSVRSSLFYTEDCAFTKVYSLNTSMNLNSHVIKQMKNVLSNKDLLPSLKFVKIFGKTDLEEQLNDFEEAMKRRGVRVFRN</sequence>
<comment type="caution">
    <text evidence="3">The sequence shown here is derived from an EMBL/GenBank/DDBJ whole genome shotgun (WGS) entry which is preliminary data.</text>
</comment>
<accession>A0A196SEQ6</accession>
<protein>
    <recommendedName>
        <fullName evidence="2">Ubiquitin-like domain-containing protein</fullName>
    </recommendedName>
</protein>
<dbReference type="CDD" id="cd17039">
    <property type="entry name" value="Ubl_ubiquitin_like"/>
    <property type="match status" value="1"/>
</dbReference>
<evidence type="ECO:0000256" key="1">
    <source>
        <dbReference type="SAM" id="MobiDB-lite"/>
    </source>
</evidence>
<feature type="region of interest" description="Disordered" evidence="1">
    <location>
        <begin position="52"/>
        <end position="76"/>
    </location>
</feature>
<dbReference type="InterPro" id="IPR029071">
    <property type="entry name" value="Ubiquitin-like_domsf"/>
</dbReference>
<dbReference type="Gene3D" id="3.10.20.90">
    <property type="entry name" value="Phosphatidylinositol 3-kinase Catalytic Subunit, Chain A, domain 1"/>
    <property type="match status" value="1"/>
</dbReference>
<dbReference type="Pfam" id="PF00240">
    <property type="entry name" value="ubiquitin"/>
    <property type="match status" value="1"/>
</dbReference>
<dbReference type="EMBL" id="LXWW01000238">
    <property type="protein sequence ID" value="OAO14469.1"/>
    <property type="molecule type" value="Genomic_DNA"/>
</dbReference>
<evidence type="ECO:0000313" key="4">
    <source>
        <dbReference type="Proteomes" id="UP000078348"/>
    </source>
</evidence>
<reference evidence="3 4" key="1">
    <citation type="submission" date="2016-05" db="EMBL/GenBank/DDBJ databases">
        <title>Nuclear genome of Blastocystis sp. subtype 1 NandII.</title>
        <authorList>
            <person name="Gentekaki E."/>
            <person name="Curtis B."/>
            <person name="Stairs C."/>
            <person name="Eme L."/>
            <person name="Herman E."/>
            <person name="Klimes V."/>
            <person name="Arias M.C."/>
            <person name="Elias M."/>
            <person name="Hilliou F."/>
            <person name="Klute M."/>
            <person name="Malik S.-B."/>
            <person name="Pightling A."/>
            <person name="Rachubinski R."/>
            <person name="Salas D."/>
            <person name="Schlacht A."/>
            <person name="Suga H."/>
            <person name="Archibald J."/>
            <person name="Ball S.G."/>
            <person name="Clark G."/>
            <person name="Dacks J."/>
            <person name="Van Der Giezen M."/>
            <person name="Tsaousis A."/>
            <person name="Roger A."/>
        </authorList>
    </citation>
    <scope>NUCLEOTIDE SEQUENCE [LARGE SCALE GENOMIC DNA]</scope>
    <source>
        <strain evidence="4">ATCC 50177 / NandII</strain>
    </source>
</reference>
<dbReference type="PROSITE" id="PS50053">
    <property type="entry name" value="UBIQUITIN_2"/>
    <property type="match status" value="1"/>
</dbReference>
<dbReference type="SUPFAM" id="SSF54236">
    <property type="entry name" value="Ubiquitin-like"/>
    <property type="match status" value="1"/>
</dbReference>
<feature type="domain" description="Ubiquitin-like" evidence="2">
    <location>
        <begin position="275"/>
        <end position="354"/>
    </location>
</feature>
<dbReference type="InterPro" id="IPR000626">
    <property type="entry name" value="Ubiquitin-like_dom"/>
</dbReference>
<dbReference type="Proteomes" id="UP000078348">
    <property type="component" value="Unassembled WGS sequence"/>
</dbReference>
<evidence type="ECO:0000259" key="2">
    <source>
        <dbReference type="PROSITE" id="PS50053"/>
    </source>
</evidence>
<organism evidence="3 4">
    <name type="scientific">Blastocystis sp. subtype 1 (strain ATCC 50177 / NandII)</name>
    <dbReference type="NCBI Taxonomy" id="478820"/>
    <lineage>
        <taxon>Eukaryota</taxon>
        <taxon>Sar</taxon>
        <taxon>Stramenopiles</taxon>
        <taxon>Bigyra</taxon>
        <taxon>Opalozoa</taxon>
        <taxon>Opalinata</taxon>
        <taxon>Blastocystidae</taxon>
        <taxon>Blastocystis</taxon>
    </lineage>
</organism>
<evidence type="ECO:0000313" key="3">
    <source>
        <dbReference type="EMBL" id="OAO14469.1"/>
    </source>
</evidence>
<proteinExistence type="predicted"/>